<dbReference type="AlphaFoldDB" id="A0A7W4YII0"/>
<dbReference type="SUPFAM" id="SSF53822">
    <property type="entry name" value="Periplasmic binding protein-like I"/>
    <property type="match status" value="1"/>
</dbReference>
<sequence length="359" mass="38482">MTRTPSARAENSGPPNMHHVAELAGVSVATVSNVLNHPEKVAESTRTKVEDAIDQLGFTLNQTARALRSGEAHTIGLVVIDLTNSLFVDVARGAQSRAQSNAFSLQLASANNDLGMQDDHLQFFDSARASGIILAPMQESDEQIRRVRRHGRPVVVVNFDSRLTDSCRVLIDNERAGYVAAKHLIEQGRTRIAFVAARDDYQPVRDRRTGARAAVAEAGGAVELVEVQTSDLDPTGGTEAGKRLAAMPAESRPDAVLAVTDLLAMSIINELTNDGIRVPEDVAVMGCDHNSAAWGGAIPLTSVAMQGEEMGRAAVDLLLAELRDGHEDHIHRRVLLQPHLVVRESTVGRERVAAAAATA</sequence>
<dbReference type="Pfam" id="PF13377">
    <property type="entry name" value="Peripla_BP_3"/>
    <property type="match status" value="1"/>
</dbReference>
<feature type="domain" description="HTH lacI-type" evidence="4">
    <location>
        <begin position="15"/>
        <end position="69"/>
    </location>
</feature>
<dbReference type="PANTHER" id="PTHR30146:SF109">
    <property type="entry name" value="HTH-TYPE TRANSCRIPTIONAL REGULATOR GALS"/>
    <property type="match status" value="1"/>
</dbReference>
<dbReference type="EMBL" id="JACHVP010000002">
    <property type="protein sequence ID" value="MBB2967313.1"/>
    <property type="molecule type" value="Genomic_DNA"/>
</dbReference>
<dbReference type="PANTHER" id="PTHR30146">
    <property type="entry name" value="LACI-RELATED TRANSCRIPTIONAL REPRESSOR"/>
    <property type="match status" value="1"/>
</dbReference>
<reference evidence="5 6" key="1">
    <citation type="submission" date="2020-08" db="EMBL/GenBank/DDBJ databases">
        <title>Sequencing the genomes of 1000 actinobacteria strains.</title>
        <authorList>
            <person name="Klenk H.-P."/>
        </authorList>
    </citation>
    <scope>NUCLEOTIDE SEQUENCE [LARGE SCALE GENOMIC DNA]</scope>
    <source>
        <strain evidence="5 6">DSM 20146</strain>
    </source>
</reference>
<evidence type="ECO:0000313" key="6">
    <source>
        <dbReference type="Proteomes" id="UP000538196"/>
    </source>
</evidence>
<dbReference type="Pfam" id="PF00356">
    <property type="entry name" value="LacI"/>
    <property type="match status" value="1"/>
</dbReference>
<dbReference type="GO" id="GO:0003700">
    <property type="term" value="F:DNA-binding transcription factor activity"/>
    <property type="evidence" value="ECO:0007669"/>
    <property type="project" value="TreeGrafter"/>
</dbReference>
<dbReference type="PROSITE" id="PS50932">
    <property type="entry name" value="HTH_LACI_2"/>
    <property type="match status" value="1"/>
</dbReference>
<dbReference type="Gene3D" id="3.40.50.2300">
    <property type="match status" value="2"/>
</dbReference>
<dbReference type="InterPro" id="IPR028082">
    <property type="entry name" value="Peripla_BP_I"/>
</dbReference>
<name>A0A7W4YII0_LEIAQ</name>
<protein>
    <submittedName>
        <fullName evidence="5">LacI family transcriptional regulator</fullName>
    </submittedName>
</protein>
<organism evidence="5 6">
    <name type="scientific">Leifsonia aquatica</name>
    <name type="common">Corynebacterium aquaticum</name>
    <dbReference type="NCBI Taxonomy" id="144185"/>
    <lineage>
        <taxon>Bacteria</taxon>
        <taxon>Bacillati</taxon>
        <taxon>Actinomycetota</taxon>
        <taxon>Actinomycetes</taxon>
        <taxon>Micrococcales</taxon>
        <taxon>Microbacteriaceae</taxon>
        <taxon>Leifsonia</taxon>
    </lineage>
</organism>
<dbReference type="SUPFAM" id="SSF47413">
    <property type="entry name" value="lambda repressor-like DNA-binding domains"/>
    <property type="match status" value="1"/>
</dbReference>
<evidence type="ECO:0000256" key="3">
    <source>
        <dbReference type="ARBA" id="ARBA00023163"/>
    </source>
</evidence>
<comment type="caution">
    <text evidence="5">The sequence shown here is derived from an EMBL/GenBank/DDBJ whole genome shotgun (WGS) entry which is preliminary data.</text>
</comment>
<accession>A0A7W4YII0</accession>
<dbReference type="GO" id="GO:0000976">
    <property type="term" value="F:transcription cis-regulatory region binding"/>
    <property type="evidence" value="ECO:0007669"/>
    <property type="project" value="TreeGrafter"/>
</dbReference>
<dbReference type="Gene3D" id="1.10.260.40">
    <property type="entry name" value="lambda repressor-like DNA-binding domains"/>
    <property type="match status" value="1"/>
</dbReference>
<evidence type="ECO:0000256" key="2">
    <source>
        <dbReference type="ARBA" id="ARBA00023125"/>
    </source>
</evidence>
<dbReference type="InterPro" id="IPR000843">
    <property type="entry name" value="HTH_LacI"/>
</dbReference>
<dbReference type="Proteomes" id="UP000538196">
    <property type="component" value="Unassembled WGS sequence"/>
</dbReference>
<evidence type="ECO:0000313" key="5">
    <source>
        <dbReference type="EMBL" id="MBB2967313.1"/>
    </source>
</evidence>
<proteinExistence type="predicted"/>
<keyword evidence="1" id="KW-0805">Transcription regulation</keyword>
<dbReference type="RefSeq" id="WP_221209563.1">
    <property type="nucleotide sequence ID" value="NZ_JACHVP010000002.1"/>
</dbReference>
<evidence type="ECO:0000256" key="1">
    <source>
        <dbReference type="ARBA" id="ARBA00023015"/>
    </source>
</evidence>
<dbReference type="InterPro" id="IPR046335">
    <property type="entry name" value="LacI/GalR-like_sensor"/>
</dbReference>
<evidence type="ECO:0000259" key="4">
    <source>
        <dbReference type="PROSITE" id="PS50932"/>
    </source>
</evidence>
<dbReference type="CDD" id="cd01392">
    <property type="entry name" value="HTH_LacI"/>
    <property type="match status" value="1"/>
</dbReference>
<dbReference type="CDD" id="cd06267">
    <property type="entry name" value="PBP1_LacI_sugar_binding-like"/>
    <property type="match status" value="1"/>
</dbReference>
<keyword evidence="2" id="KW-0238">DNA-binding</keyword>
<keyword evidence="6" id="KW-1185">Reference proteome</keyword>
<dbReference type="InterPro" id="IPR010982">
    <property type="entry name" value="Lambda_DNA-bd_dom_sf"/>
</dbReference>
<keyword evidence="3" id="KW-0804">Transcription</keyword>
<dbReference type="SMART" id="SM00354">
    <property type="entry name" value="HTH_LACI"/>
    <property type="match status" value="1"/>
</dbReference>
<gene>
    <name evidence="5" type="ORF">FHX33_002076</name>
</gene>